<organism evidence="2 3">
    <name type="scientific">Thyridium curvatum</name>
    <dbReference type="NCBI Taxonomy" id="1093900"/>
    <lineage>
        <taxon>Eukaryota</taxon>
        <taxon>Fungi</taxon>
        <taxon>Dikarya</taxon>
        <taxon>Ascomycota</taxon>
        <taxon>Pezizomycotina</taxon>
        <taxon>Sordariomycetes</taxon>
        <taxon>Sordariomycetidae</taxon>
        <taxon>Thyridiales</taxon>
        <taxon>Thyridiaceae</taxon>
        <taxon>Thyridium</taxon>
    </lineage>
</organism>
<feature type="non-terminal residue" evidence="2">
    <location>
        <position position="109"/>
    </location>
</feature>
<accession>A0A507AV37</accession>
<proteinExistence type="predicted"/>
<dbReference type="AlphaFoldDB" id="A0A507AV37"/>
<dbReference type="InParanoid" id="A0A507AV37"/>
<gene>
    <name evidence="2" type="ORF">E0L32_012452</name>
</gene>
<feature type="compositionally biased region" description="Basic and acidic residues" evidence="1">
    <location>
        <begin position="1"/>
        <end position="11"/>
    </location>
</feature>
<comment type="caution">
    <text evidence="2">The sequence shown here is derived from an EMBL/GenBank/DDBJ whole genome shotgun (WGS) entry which is preliminary data.</text>
</comment>
<feature type="compositionally biased region" description="Basic and acidic residues" evidence="1">
    <location>
        <begin position="20"/>
        <end position="31"/>
    </location>
</feature>
<dbReference type="EMBL" id="SKBQ01000267">
    <property type="protein sequence ID" value="TPX14665.1"/>
    <property type="molecule type" value="Genomic_DNA"/>
</dbReference>
<name>A0A507AV37_9PEZI</name>
<protein>
    <submittedName>
        <fullName evidence="2">Uncharacterized protein</fullName>
    </submittedName>
</protein>
<evidence type="ECO:0000256" key="1">
    <source>
        <dbReference type="SAM" id="MobiDB-lite"/>
    </source>
</evidence>
<keyword evidence="3" id="KW-1185">Reference proteome</keyword>
<feature type="region of interest" description="Disordered" evidence="1">
    <location>
        <begin position="1"/>
        <end position="37"/>
    </location>
</feature>
<evidence type="ECO:0000313" key="2">
    <source>
        <dbReference type="EMBL" id="TPX14665.1"/>
    </source>
</evidence>
<reference evidence="2 3" key="1">
    <citation type="submission" date="2019-06" db="EMBL/GenBank/DDBJ databases">
        <title>Draft genome sequence of the filamentous fungus Phialemoniopsis curvata isolated from diesel fuel.</title>
        <authorList>
            <person name="Varaljay V.A."/>
            <person name="Lyon W.J."/>
            <person name="Crouch A.L."/>
            <person name="Drake C.E."/>
            <person name="Hollomon J.M."/>
            <person name="Nadeau L.J."/>
            <person name="Nunn H.S."/>
            <person name="Stevenson B.S."/>
            <person name="Bojanowski C.L."/>
            <person name="Crookes-Goodson W.J."/>
        </authorList>
    </citation>
    <scope>NUCLEOTIDE SEQUENCE [LARGE SCALE GENOMIC DNA]</scope>
    <source>
        <strain evidence="2 3">D216</strain>
    </source>
</reference>
<sequence length="109" mass="11950">MRGIGDVEVHRQQRAVLPPEHQRAGGEDRRLPAGQRPVEGDAVALGHLRLRADDPVEQSAIVGQQQEARGLLVEPPDGRERRVTAAPALRQKPVDQRTGLLVRAGHAER</sequence>
<feature type="region of interest" description="Disordered" evidence="1">
    <location>
        <begin position="61"/>
        <end position="109"/>
    </location>
</feature>
<dbReference type="Proteomes" id="UP000319257">
    <property type="component" value="Unassembled WGS sequence"/>
</dbReference>
<evidence type="ECO:0000313" key="3">
    <source>
        <dbReference type="Proteomes" id="UP000319257"/>
    </source>
</evidence>